<dbReference type="PROSITE" id="PS50005">
    <property type="entry name" value="TPR"/>
    <property type="match status" value="1"/>
</dbReference>
<dbReference type="SUPFAM" id="SSF48452">
    <property type="entry name" value="TPR-like"/>
    <property type="match status" value="1"/>
</dbReference>
<evidence type="ECO:0000256" key="4">
    <source>
        <dbReference type="SAM" id="MobiDB-lite"/>
    </source>
</evidence>
<evidence type="ECO:0000256" key="3">
    <source>
        <dbReference type="PROSITE-ProRule" id="PRU00339"/>
    </source>
</evidence>
<evidence type="ECO:0000313" key="6">
    <source>
        <dbReference type="Proteomes" id="UP000617979"/>
    </source>
</evidence>
<dbReference type="Pfam" id="PF13432">
    <property type="entry name" value="TPR_16"/>
    <property type="match status" value="1"/>
</dbReference>
<comment type="caution">
    <text evidence="5">The sequence shown here is derived from an EMBL/GenBank/DDBJ whole genome shotgun (WGS) entry which is preliminary data.</text>
</comment>
<feature type="repeat" description="TPR" evidence="3">
    <location>
        <begin position="98"/>
        <end position="131"/>
    </location>
</feature>
<evidence type="ECO:0000313" key="5">
    <source>
        <dbReference type="EMBL" id="GGA55118.1"/>
    </source>
</evidence>
<protein>
    <recommendedName>
        <fullName evidence="7">Tetratricopeptide repeat-containing protein</fullName>
    </recommendedName>
</protein>
<dbReference type="RefSeq" id="WP_188433366.1">
    <property type="nucleotide sequence ID" value="NZ_BMEX01000017.1"/>
</dbReference>
<keyword evidence="1" id="KW-0677">Repeat</keyword>
<dbReference type="InterPro" id="IPR011990">
    <property type="entry name" value="TPR-like_helical_dom_sf"/>
</dbReference>
<dbReference type="InterPro" id="IPR019734">
    <property type="entry name" value="TPR_rpt"/>
</dbReference>
<dbReference type="PANTHER" id="PTHR45586">
    <property type="entry name" value="TPR REPEAT-CONTAINING PROTEIN PA4667"/>
    <property type="match status" value="1"/>
</dbReference>
<dbReference type="Gene3D" id="1.25.40.10">
    <property type="entry name" value="Tetratricopeptide repeat domain"/>
    <property type="match status" value="1"/>
</dbReference>
<feature type="compositionally biased region" description="Basic and acidic residues" evidence="4">
    <location>
        <begin position="10"/>
        <end position="20"/>
    </location>
</feature>
<proteinExistence type="predicted"/>
<dbReference type="SMART" id="SM00028">
    <property type="entry name" value="TPR"/>
    <property type="match status" value="4"/>
</dbReference>
<dbReference type="EMBL" id="BMEX01000017">
    <property type="protein sequence ID" value="GGA55118.1"/>
    <property type="molecule type" value="Genomic_DNA"/>
</dbReference>
<dbReference type="PANTHER" id="PTHR45586:SF1">
    <property type="entry name" value="LIPOPOLYSACCHARIDE ASSEMBLY PROTEIN B"/>
    <property type="match status" value="1"/>
</dbReference>
<evidence type="ECO:0008006" key="7">
    <source>
        <dbReference type="Google" id="ProtNLM"/>
    </source>
</evidence>
<gene>
    <name evidence="5" type="ORF">GCM10007416_30430</name>
</gene>
<keyword evidence="6" id="KW-1185">Reference proteome</keyword>
<feature type="region of interest" description="Disordered" evidence="4">
    <location>
        <begin position="1"/>
        <end position="25"/>
    </location>
</feature>
<dbReference type="Proteomes" id="UP000617979">
    <property type="component" value="Unassembled WGS sequence"/>
</dbReference>
<keyword evidence="2 3" id="KW-0802">TPR repeat</keyword>
<name>A0ABQ1H103_9BACL</name>
<evidence type="ECO:0000256" key="2">
    <source>
        <dbReference type="ARBA" id="ARBA00022803"/>
    </source>
</evidence>
<organism evidence="5 6">
    <name type="scientific">Kroppenstedtia guangzhouensis</name>
    <dbReference type="NCBI Taxonomy" id="1274356"/>
    <lineage>
        <taxon>Bacteria</taxon>
        <taxon>Bacillati</taxon>
        <taxon>Bacillota</taxon>
        <taxon>Bacilli</taxon>
        <taxon>Bacillales</taxon>
        <taxon>Thermoactinomycetaceae</taxon>
        <taxon>Kroppenstedtia</taxon>
    </lineage>
</organism>
<dbReference type="InterPro" id="IPR051012">
    <property type="entry name" value="CellSynth/LPSAsmb/PSIAsmb"/>
</dbReference>
<evidence type="ECO:0000256" key="1">
    <source>
        <dbReference type="ARBA" id="ARBA00022737"/>
    </source>
</evidence>
<accession>A0ABQ1H103</accession>
<reference evidence="6" key="1">
    <citation type="journal article" date="2019" name="Int. J. Syst. Evol. Microbiol.">
        <title>The Global Catalogue of Microorganisms (GCM) 10K type strain sequencing project: providing services to taxonomists for standard genome sequencing and annotation.</title>
        <authorList>
            <consortium name="The Broad Institute Genomics Platform"/>
            <consortium name="The Broad Institute Genome Sequencing Center for Infectious Disease"/>
            <person name="Wu L."/>
            <person name="Ma J."/>
        </authorList>
    </citation>
    <scope>NUCLEOTIDE SEQUENCE [LARGE SCALE GENOMIC DNA]</scope>
    <source>
        <strain evidence="6">CGMCC 1.12404</strain>
    </source>
</reference>
<sequence length="231" mass="26590">MAEGTAAKAESVHPKTRTSDVEGTGVDSYAGQQYELARTKMRKKRFAEALAALEELKMADPFHVQGHLLRAQILQALGRMEESRSLFEKILSQYPDHSEAYREYGCFLLSEGAPETAQAHLLKSLTLNPKDAFAHALLAEVYTLTGRKEQAFLHLEIASRFRTEEIRYFEVYARVLSRLEELTEEVHFLKEAVFTHTDNRIAKARFKKAMRAQRREKRGLPVFMRFLRVRS</sequence>